<reference evidence="2 3" key="1">
    <citation type="submission" date="2023-03" db="EMBL/GenBank/DDBJ databases">
        <title>Bacillus Genome Sequencing.</title>
        <authorList>
            <person name="Dunlap C."/>
        </authorList>
    </citation>
    <scope>NUCLEOTIDE SEQUENCE [LARGE SCALE GENOMIC DNA]</scope>
    <source>
        <strain evidence="2 3">BD-533</strain>
    </source>
</reference>
<comment type="caution">
    <text evidence="2">The sequence shown here is derived from an EMBL/GenBank/DDBJ whole genome shotgun (WGS) entry which is preliminary data.</text>
</comment>
<evidence type="ECO:0000256" key="1">
    <source>
        <dbReference type="SAM" id="MobiDB-lite"/>
    </source>
</evidence>
<dbReference type="Pfam" id="PF11208">
    <property type="entry name" value="DUF2992"/>
    <property type="match status" value="1"/>
</dbReference>
<accession>A0ABU6GBL7</accession>
<protein>
    <submittedName>
        <fullName evidence="2">YjdF family protein</fullName>
    </submittedName>
</protein>
<keyword evidence="3" id="KW-1185">Reference proteome</keyword>
<gene>
    <name evidence="2" type="ORF">P4I72_30100</name>
</gene>
<sequence length="138" mass="16070">MKLTVYFNGQFWIGVVEHENENGSKLKACQFLFGAEPKDGEVWDFVQHHMLGLLASSSQQVNIKKPFEHKINPKRLARQIAKELKTTGVSTFAQAAMKLELASRKKERKAFNKQQHEEYQDKKYQLRVQKAKEKHRGK</sequence>
<dbReference type="EMBL" id="JARLKY010000092">
    <property type="protein sequence ID" value="MEC0231360.1"/>
    <property type="molecule type" value="Genomic_DNA"/>
</dbReference>
<evidence type="ECO:0000313" key="3">
    <source>
        <dbReference type="Proteomes" id="UP001338137"/>
    </source>
</evidence>
<feature type="region of interest" description="Disordered" evidence="1">
    <location>
        <begin position="106"/>
        <end position="138"/>
    </location>
</feature>
<organism evidence="2 3">
    <name type="scientific">Paenibacillus alba</name>
    <dbReference type="NCBI Taxonomy" id="1197127"/>
    <lineage>
        <taxon>Bacteria</taxon>
        <taxon>Bacillati</taxon>
        <taxon>Bacillota</taxon>
        <taxon>Bacilli</taxon>
        <taxon>Bacillales</taxon>
        <taxon>Paenibacillaceae</taxon>
        <taxon>Paenibacillus</taxon>
    </lineage>
</organism>
<dbReference type="RefSeq" id="WP_326075359.1">
    <property type="nucleotide sequence ID" value="NZ_JARLKY010000092.1"/>
</dbReference>
<dbReference type="InterPro" id="IPR016787">
    <property type="entry name" value="UCP021328"/>
</dbReference>
<feature type="compositionally biased region" description="Basic and acidic residues" evidence="1">
    <location>
        <begin position="114"/>
        <end position="124"/>
    </location>
</feature>
<evidence type="ECO:0000313" key="2">
    <source>
        <dbReference type="EMBL" id="MEC0231360.1"/>
    </source>
</evidence>
<dbReference type="Proteomes" id="UP001338137">
    <property type="component" value="Unassembled WGS sequence"/>
</dbReference>
<name>A0ABU6GBL7_9BACL</name>
<dbReference type="PIRSF" id="PIRSF021328">
    <property type="entry name" value="UCP021328"/>
    <property type="match status" value="1"/>
</dbReference>
<proteinExistence type="predicted"/>